<dbReference type="PANTHER" id="PTHR48040:SF13">
    <property type="entry name" value="ABC TRANSPORTER G FAMILY MEMBER 31"/>
    <property type="match status" value="1"/>
</dbReference>
<dbReference type="EMBL" id="CP136897">
    <property type="protein sequence ID" value="WOL16540.1"/>
    <property type="molecule type" value="Genomic_DNA"/>
</dbReference>
<dbReference type="InterPro" id="IPR003439">
    <property type="entry name" value="ABC_transporter-like_ATP-bd"/>
</dbReference>
<proteinExistence type="predicted"/>
<sequence>MAASNGNELLEIETGYAGDPFRRSLSRAEDGGTPGEDEAELVWAAIERLPSLSRLHFAVLRTDHDPSAPPTYELVDVRRLDHAASELVLHKALATADQDNYNLLAGIKGRTARVRLDVPKVEVTFENLTVSAKVHTGSRALPSLPNYVRDTVEAILTSLQLLRSNLHTLTILDNASGVVQPGRMTLLLGPPGSGKTTLLLSLAGKLDSTLKRTGDVKYNGCDLDKFCAQRTSAYISQTDNHIGELTVRETFNFAEDVRGLARAGQVASVGDGENNLVTEYTLKVLVLDVCANTLVGSDMVRGVSSGQKKPVTTVTRFFWPPETPLTISLPTKVFAQTSRPSTFKVPSRKDQEKYWSDKTKPYALVPSSAIVEMFKKSEYGRSIQSNLSVKDGIFFLSFSSL</sequence>
<evidence type="ECO:0000256" key="2">
    <source>
        <dbReference type="ARBA" id="ARBA00022840"/>
    </source>
</evidence>
<keyword evidence="2" id="KW-0067">ATP-binding</keyword>
<evidence type="ECO:0000313" key="4">
    <source>
        <dbReference type="EMBL" id="WOL16540.1"/>
    </source>
</evidence>
<dbReference type="PANTHER" id="PTHR48040">
    <property type="entry name" value="PLEIOTROPIC DRUG RESISTANCE PROTEIN 1-LIKE ISOFORM X1"/>
    <property type="match status" value="1"/>
</dbReference>
<gene>
    <name evidence="4" type="ORF">Cni_G25327</name>
</gene>
<dbReference type="Proteomes" id="UP001327560">
    <property type="component" value="Chromosome 8"/>
</dbReference>
<feature type="domain" description="AAA+ ATPase" evidence="3">
    <location>
        <begin position="181"/>
        <end position="359"/>
    </location>
</feature>
<dbReference type="AlphaFoldDB" id="A0AAQ3KXN2"/>
<keyword evidence="1" id="KW-0547">Nucleotide-binding</keyword>
<dbReference type="SUPFAM" id="SSF52540">
    <property type="entry name" value="P-loop containing nucleoside triphosphate hydrolases"/>
    <property type="match status" value="1"/>
</dbReference>
<evidence type="ECO:0000256" key="1">
    <source>
        <dbReference type="ARBA" id="ARBA00022741"/>
    </source>
</evidence>
<keyword evidence="5" id="KW-1185">Reference proteome</keyword>
<dbReference type="InterPro" id="IPR027417">
    <property type="entry name" value="P-loop_NTPase"/>
</dbReference>
<dbReference type="SMART" id="SM00382">
    <property type="entry name" value="AAA"/>
    <property type="match status" value="1"/>
</dbReference>
<accession>A0AAQ3KXN2</accession>
<name>A0AAQ3KXN2_9LILI</name>
<protein>
    <recommendedName>
        <fullName evidence="3">AAA+ ATPase domain-containing protein</fullName>
    </recommendedName>
</protein>
<dbReference type="Pfam" id="PF00005">
    <property type="entry name" value="ABC_tran"/>
    <property type="match status" value="1"/>
</dbReference>
<dbReference type="GO" id="GO:0005524">
    <property type="term" value="F:ATP binding"/>
    <property type="evidence" value="ECO:0007669"/>
    <property type="project" value="UniProtKB-KW"/>
</dbReference>
<dbReference type="Gene3D" id="3.40.50.300">
    <property type="entry name" value="P-loop containing nucleotide triphosphate hydrolases"/>
    <property type="match status" value="1"/>
</dbReference>
<organism evidence="4 5">
    <name type="scientific">Canna indica</name>
    <name type="common">Indian-shot</name>
    <dbReference type="NCBI Taxonomy" id="4628"/>
    <lineage>
        <taxon>Eukaryota</taxon>
        <taxon>Viridiplantae</taxon>
        <taxon>Streptophyta</taxon>
        <taxon>Embryophyta</taxon>
        <taxon>Tracheophyta</taxon>
        <taxon>Spermatophyta</taxon>
        <taxon>Magnoliopsida</taxon>
        <taxon>Liliopsida</taxon>
        <taxon>Zingiberales</taxon>
        <taxon>Cannaceae</taxon>
        <taxon>Canna</taxon>
    </lineage>
</organism>
<dbReference type="GO" id="GO:0016887">
    <property type="term" value="F:ATP hydrolysis activity"/>
    <property type="evidence" value="ECO:0007669"/>
    <property type="project" value="InterPro"/>
</dbReference>
<evidence type="ECO:0000313" key="5">
    <source>
        <dbReference type="Proteomes" id="UP001327560"/>
    </source>
</evidence>
<dbReference type="InterPro" id="IPR003593">
    <property type="entry name" value="AAA+_ATPase"/>
</dbReference>
<evidence type="ECO:0000259" key="3">
    <source>
        <dbReference type="SMART" id="SM00382"/>
    </source>
</evidence>
<reference evidence="4 5" key="1">
    <citation type="submission" date="2023-10" db="EMBL/GenBank/DDBJ databases">
        <title>Chromosome-scale genome assembly provides insights into flower coloration mechanisms of Canna indica.</title>
        <authorList>
            <person name="Li C."/>
        </authorList>
    </citation>
    <scope>NUCLEOTIDE SEQUENCE [LARGE SCALE GENOMIC DNA]</scope>
    <source>
        <tissue evidence="4">Flower</tissue>
    </source>
</reference>